<feature type="domain" description="CCHC-type" evidence="3">
    <location>
        <begin position="254"/>
        <end position="269"/>
    </location>
</feature>
<keyword evidence="1" id="KW-0862">Zinc</keyword>
<protein>
    <recommendedName>
        <fullName evidence="3">CCHC-type domain-containing protein</fullName>
    </recommendedName>
</protein>
<dbReference type="AlphaFoldDB" id="A0AAP0E3D3"/>
<keyword evidence="1" id="KW-0479">Metal-binding</keyword>
<dbReference type="PROSITE" id="PS50158">
    <property type="entry name" value="ZF_CCHC"/>
    <property type="match status" value="1"/>
</dbReference>
<feature type="region of interest" description="Disordered" evidence="2">
    <location>
        <begin position="107"/>
        <end position="134"/>
    </location>
</feature>
<reference evidence="4 5" key="1">
    <citation type="submission" date="2024-01" db="EMBL/GenBank/DDBJ databases">
        <title>Genome assemblies of Stephania.</title>
        <authorList>
            <person name="Yang L."/>
        </authorList>
    </citation>
    <scope>NUCLEOTIDE SEQUENCE [LARGE SCALE GENOMIC DNA]</scope>
    <source>
        <strain evidence="4">JXDWG</strain>
        <tissue evidence="4">Leaf</tissue>
    </source>
</reference>
<evidence type="ECO:0000256" key="1">
    <source>
        <dbReference type="PROSITE-ProRule" id="PRU00047"/>
    </source>
</evidence>
<keyword evidence="1" id="KW-0863">Zinc-finger</keyword>
<dbReference type="EMBL" id="JBBNAG010000013">
    <property type="protein sequence ID" value="KAK9083597.1"/>
    <property type="molecule type" value="Genomic_DNA"/>
</dbReference>
<dbReference type="GO" id="GO:0008270">
    <property type="term" value="F:zinc ion binding"/>
    <property type="evidence" value="ECO:0007669"/>
    <property type="project" value="UniProtKB-KW"/>
</dbReference>
<proteinExistence type="predicted"/>
<organism evidence="4 5">
    <name type="scientific">Stephania cephalantha</name>
    <dbReference type="NCBI Taxonomy" id="152367"/>
    <lineage>
        <taxon>Eukaryota</taxon>
        <taxon>Viridiplantae</taxon>
        <taxon>Streptophyta</taxon>
        <taxon>Embryophyta</taxon>
        <taxon>Tracheophyta</taxon>
        <taxon>Spermatophyta</taxon>
        <taxon>Magnoliopsida</taxon>
        <taxon>Ranunculales</taxon>
        <taxon>Menispermaceae</taxon>
        <taxon>Menispermoideae</taxon>
        <taxon>Cissampelideae</taxon>
        <taxon>Stephania</taxon>
    </lineage>
</organism>
<dbReference type="SMART" id="SM00343">
    <property type="entry name" value="ZnF_C2HC"/>
    <property type="match status" value="2"/>
</dbReference>
<accession>A0AAP0E3D3</accession>
<comment type="caution">
    <text evidence="4">The sequence shown here is derived from an EMBL/GenBank/DDBJ whole genome shotgun (WGS) entry which is preliminary data.</text>
</comment>
<dbReference type="SUPFAM" id="SSF57756">
    <property type="entry name" value="Retrovirus zinc finger-like domains"/>
    <property type="match status" value="1"/>
</dbReference>
<name>A0AAP0E3D3_9MAGN</name>
<dbReference type="GO" id="GO:0003676">
    <property type="term" value="F:nucleic acid binding"/>
    <property type="evidence" value="ECO:0007669"/>
    <property type="project" value="InterPro"/>
</dbReference>
<keyword evidence="5" id="KW-1185">Reference proteome</keyword>
<evidence type="ECO:0000313" key="4">
    <source>
        <dbReference type="EMBL" id="KAK9083597.1"/>
    </source>
</evidence>
<evidence type="ECO:0000313" key="5">
    <source>
        <dbReference type="Proteomes" id="UP001419268"/>
    </source>
</evidence>
<dbReference type="InterPro" id="IPR036875">
    <property type="entry name" value="Znf_CCHC_sf"/>
</dbReference>
<dbReference type="Gene3D" id="4.10.60.10">
    <property type="entry name" value="Zinc finger, CCHC-type"/>
    <property type="match status" value="1"/>
</dbReference>
<evidence type="ECO:0000256" key="2">
    <source>
        <dbReference type="SAM" id="MobiDB-lite"/>
    </source>
</evidence>
<dbReference type="InterPro" id="IPR001878">
    <property type="entry name" value="Znf_CCHC"/>
</dbReference>
<evidence type="ECO:0000259" key="3">
    <source>
        <dbReference type="PROSITE" id="PS50158"/>
    </source>
</evidence>
<gene>
    <name evidence="4" type="ORF">Scep_030068</name>
</gene>
<dbReference type="Proteomes" id="UP001419268">
    <property type="component" value="Unassembled WGS sequence"/>
</dbReference>
<sequence length="319" mass="35313">MQTTMADQRNGGDGSAMYYRHLRHVVTTDDMQHWTDTVPAQRQQLTELLKIVRANLVSPVVPVEPTTIVISALEIRIVSATTTTIHMSSEMFSVVVPAEISVNATHGLTEDNRKRKKGKGLKKTSEGSNSSGLEIPVTTTAPCVHTFPLAPVMTSKLPSMSPTVMVSPIIDSDFACRSRQIMLAMQQFQQAQGNRDQYALGQEQKLTPRMTELTKQMRHMTRYKCGQEGHIMSGGPQSGQILVAFAERRRPPACYRCRQVGHIVRQCPQAADFLQVEIENGVRDSGVSSKSEIDAQSCNLASTEKSTSVLQMWTDRTHA</sequence>
<dbReference type="Pfam" id="PF00098">
    <property type="entry name" value="zf-CCHC"/>
    <property type="match status" value="1"/>
</dbReference>